<reference evidence="6" key="1">
    <citation type="submission" date="2012-05" db="EMBL/GenBank/DDBJ databases">
        <authorList>
            <person name="Krishnakumar V."/>
            <person name="Cheung F."/>
            <person name="Xiao Y."/>
            <person name="Chan A."/>
            <person name="Moskal W.A."/>
            <person name="Town C.D."/>
        </authorList>
    </citation>
    <scope>NUCLEOTIDE SEQUENCE</scope>
</reference>
<comment type="subcellular location">
    <subcellularLocation>
        <location evidence="1">Plastid</location>
    </subcellularLocation>
</comment>
<name>I3SYM8_LOTJA</name>
<comment type="similarity">
    <text evidence="2">Belongs to the PAP/fibrillin family.</text>
</comment>
<dbReference type="GO" id="GO:0009536">
    <property type="term" value="C:plastid"/>
    <property type="evidence" value="ECO:0007669"/>
    <property type="project" value="UniProtKB-SubCell"/>
</dbReference>
<dbReference type="InterPro" id="IPR006843">
    <property type="entry name" value="PAP/fibrillin_dom"/>
</dbReference>
<sequence>MALSTLTATLSFKCTIVSKPSQPNLLFSSSTRPKLNTSISDSDKGRNKVSFFQGFLTGGRDVQSLKVELYQTISPLDRGAEATPEDQQLVNQIAQKIEAFNSVKEPLKSDSLNGKWELLYTTSQSILQHRGQNSCDQMERSIRRLMGIL</sequence>
<evidence type="ECO:0000256" key="3">
    <source>
        <dbReference type="ARBA" id="ARBA00022640"/>
    </source>
</evidence>
<dbReference type="Pfam" id="PF04755">
    <property type="entry name" value="PAP_fibrillin"/>
    <property type="match status" value="1"/>
</dbReference>
<evidence type="ECO:0000256" key="2">
    <source>
        <dbReference type="ARBA" id="ARBA00005845"/>
    </source>
</evidence>
<protein>
    <recommendedName>
        <fullName evidence="5">Plastid lipid-associated protein/fibrillin conserved domain-containing protein</fullName>
    </recommendedName>
</protein>
<keyword evidence="3" id="KW-0934">Plastid</keyword>
<organism evidence="6">
    <name type="scientific">Lotus japonicus</name>
    <name type="common">Lotus corniculatus var. japonicus</name>
    <dbReference type="NCBI Taxonomy" id="34305"/>
    <lineage>
        <taxon>Eukaryota</taxon>
        <taxon>Viridiplantae</taxon>
        <taxon>Streptophyta</taxon>
        <taxon>Embryophyta</taxon>
        <taxon>Tracheophyta</taxon>
        <taxon>Spermatophyta</taxon>
        <taxon>Magnoliopsida</taxon>
        <taxon>eudicotyledons</taxon>
        <taxon>Gunneridae</taxon>
        <taxon>Pentapetalae</taxon>
        <taxon>rosids</taxon>
        <taxon>fabids</taxon>
        <taxon>Fabales</taxon>
        <taxon>Fabaceae</taxon>
        <taxon>Papilionoideae</taxon>
        <taxon>50 kb inversion clade</taxon>
        <taxon>NPAAA clade</taxon>
        <taxon>Hologalegina</taxon>
        <taxon>robinioid clade</taxon>
        <taxon>Loteae</taxon>
        <taxon>Lotus</taxon>
    </lineage>
</organism>
<keyword evidence="4" id="KW-0809">Transit peptide</keyword>
<evidence type="ECO:0000313" key="6">
    <source>
        <dbReference type="EMBL" id="AFK45370.1"/>
    </source>
</evidence>
<dbReference type="EMBL" id="BT145576">
    <property type="protein sequence ID" value="AFK45370.1"/>
    <property type="molecule type" value="mRNA"/>
</dbReference>
<evidence type="ECO:0000256" key="4">
    <source>
        <dbReference type="ARBA" id="ARBA00022946"/>
    </source>
</evidence>
<evidence type="ECO:0000259" key="5">
    <source>
        <dbReference type="Pfam" id="PF04755"/>
    </source>
</evidence>
<dbReference type="AlphaFoldDB" id="I3SYM8"/>
<evidence type="ECO:0000256" key="1">
    <source>
        <dbReference type="ARBA" id="ARBA00004474"/>
    </source>
</evidence>
<accession>I3SYM8</accession>
<dbReference type="InterPro" id="IPR039633">
    <property type="entry name" value="PAP"/>
</dbReference>
<dbReference type="PANTHER" id="PTHR31906">
    <property type="entry name" value="PLASTID-LIPID-ASSOCIATED PROTEIN 4, CHLOROPLASTIC-RELATED"/>
    <property type="match status" value="1"/>
</dbReference>
<proteinExistence type="evidence at transcript level"/>
<feature type="domain" description="Plastid lipid-associated protein/fibrillin conserved" evidence="5">
    <location>
        <begin position="64"/>
        <end position="129"/>
    </location>
</feature>